<accession>A0A1J1LVI3</accession>
<proteinExistence type="predicted"/>
<evidence type="ECO:0000256" key="5">
    <source>
        <dbReference type="ARBA" id="ARBA00022837"/>
    </source>
</evidence>
<evidence type="ECO:0000256" key="1">
    <source>
        <dbReference type="ARBA" id="ARBA00004613"/>
    </source>
</evidence>
<keyword evidence="2" id="KW-0964">Secreted</keyword>
<evidence type="ECO:0000256" key="4">
    <source>
        <dbReference type="ARBA" id="ARBA00022737"/>
    </source>
</evidence>
<keyword evidence="10" id="KW-1185">Reference proteome</keyword>
<dbReference type="InterPro" id="IPR001343">
    <property type="entry name" value="Hemolysn_Ca-bd"/>
</dbReference>
<dbReference type="PROSITE" id="PS00330">
    <property type="entry name" value="HEMOLYSIN_CALCIUM"/>
    <property type="match status" value="2"/>
</dbReference>
<evidence type="ECO:0000259" key="8">
    <source>
        <dbReference type="Pfam" id="PF03160"/>
    </source>
</evidence>
<dbReference type="EMBL" id="CZDF01000188">
    <property type="protein sequence ID" value="CUR36122.1"/>
    <property type="molecule type" value="Genomic_DNA"/>
</dbReference>
<dbReference type="SUPFAM" id="SSF141072">
    <property type="entry name" value="CalX-like"/>
    <property type="match status" value="1"/>
</dbReference>
<dbReference type="Pfam" id="PF03160">
    <property type="entry name" value="Calx-beta"/>
    <property type="match status" value="1"/>
</dbReference>
<dbReference type="GO" id="GO:0007154">
    <property type="term" value="P:cell communication"/>
    <property type="evidence" value="ECO:0007669"/>
    <property type="project" value="InterPro"/>
</dbReference>
<dbReference type="InterPro" id="IPR013517">
    <property type="entry name" value="FG-GAP"/>
</dbReference>
<dbReference type="GO" id="GO:0005576">
    <property type="term" value="C:extracellular region"/>
    <property type="evidence" value="ECO:0007669"/>
    <property type="project" value="UniProtKB-SubCell"/>
</dbReference>
<dbReference type="InterPro" id="IPR011047">
    <property type="entry name" value="Quinoprotein_ADH-like_sf"/>
</dbReference>
<dbReference type="InterPro" id="IPR018511">
    <property type="entry name" value="Hemolysin-typ_Ca-bd_CS"/>
</dbReference>
<dbReference type="SUPFAM" id="SSF50998">
    <property type="entry name" value="Quinoprotein alcohol dehydrogenase-like"/>
    <property type="match status" value="1"/>
</dbReference>
<keyword evidence="3" id="KW-0732">Signal</keyword>
<evidence type="ECO:0000313" key="10">
    <source>
        <dbReference type="Proteomes" id="UP000184315"/>
    </source>
</evidence>
<dbReference type="OrthoDB" id="435029at2"/>
<dbReference type="InterPro" id="IPR013519">
    <property type="entry name" value="Int_alpha_beta-p"/>
</dbReference>
<evidence type="ECO:0000256" key="3">
    <source>
        <dbReference type="ARBA" id="ARBA00022729"/>
    </source>
</evidence>
<dbReference type="PANTHER" id="PTHR38340">
    <property type="entry name" value="S-LAYER PROTEIN"/>
    <property type="match status" value="1"/>
</dbReference>
<dbReference type="Gene3D" id="2.150.10.10">
    <property type="entry name" value="Serralysin-like metalloprotease, C-terminal"/>
    <property type="match status" value="3"/>
</dbReference>
<evidence type="ECO:0000256" key="7">
    <source>
        <dbReference type="SAM" id="MobiDB-lite"/>
    </source>
</evidence>
<organism evidence="9 10">
    <name type="scientific">Planktothrix tepida PCC 9214</name>
    <dbReference type="NCBI Taxonomy" id="671072"/>
    <lineage>
        <taxon>Bacteria</taxon>
        <taxon>Bacillati</taxon>
        <taxon>Cyanobacteriota</taxon>
        <taxon>Cyanophyceae</taxon>
        <taxon>Oscillatoriophycideae</taxon>
        <taxon>Oscillatoriales</taxon>
        <taxon>Microcoleaceae</taxon>
        <taxon>Planktothrix</taxon>
    </lineage>
</organism>
<dbReference type="PRINTS" id="PR00313">
    <property type="entry name" value="CABNDNGRPT"/>
</dbReference>
<feature type="compositionally biased region" description="Polar residues" evidence="7">
    <location>
        <begin position="200"/>
        <end position="211"/>
    </location>
</feature>
<dbReference type="PANTHER" id="PTHR38340:SF1">
    <property type="entry name" value="S-LAYER PROTEIN"/>
    <property type="match status" value="1"/>
</dbReference>
<keyword evidence="4" id="KW-0677">Repeat</keyword>
<dbReference type="InterPro" id="IPR038081">
    <property type="entry name" value="CalX-like_sf"/>
</dbReference>
<dbReference type="GO" id="GO:0016020">
    <property type="term" value="C:membrane"/>
    <property type="evidence" value="ECO:0007669"/>
    <property type="project" value="InterPro"/>
</dbReference>
<dbReference type="SUPFAM" id="SSF51120">
    <property type="entry name" value="beta-Roll"/>
    <property type="match status" value="2"/>
</dbReference>
<evidence type="ECO:0000256" key="6">
    <source>
        <dbReference type="ARBA" id="ARBA00023180"/>
    </source>
</evidence>
<dbReference type="Pfam" id="PF14312">
    <property type="entry name" value="FG-GAP_2"/>
    <property type="match status" value="3"/>
</dbReference>
<dbReference type="RefSeq" id="WP_072717234.1">
    <property type="nucleotide sequence ID" value="NZ_LN889764.1"/>
</dbReference>
<comment type="subcellular location">
    <subcellularLocation>
        <location evidence="1">Secreted</location>
    </subcellularLocation>
</comment>
<protein>
    <submittedName>
        <fullName evidence="9">Hemolysin-type calcium-binding toxin</fullName>
    </submittedName>
</protein>
<sequence length="817" mass="84991">MVLKPETDPTTGQLRLVGDNTPEDVRFFPGELAVFPLGAFLLGGDDTVRGSSDPERIYGNLDNDILFGEGGNDTLFGGQGNDKILGNLGNDLLFGEDGNDQFVGFVNPDNPSQLAGVEGDDTIYAGSGNDQIRENEGKDLIFGGQGDDELRSGIENDIVEGNDGNDFIGPGDGDDTVSGGNGNDQVRGDAGNDLVKGNTGDDQLSGGTENDTLFGGQGNDQLTGDGGDDRLSGDEGIDTLMGGDGKDIFVIDSSQLGSNPESSEIIVDYKPGEDIIFLTGDLGFENLTPKPDPRTENSTILEAKSGGIVAVLQGIKPDQINRSNFIIPGVVEFSSDEFAVNENGTAINPVTVVRNSGNDGEISVTVVPVRTPLTPPDNQINTNPVVVKFGNGDNTPKIVTIPIVNNNVPNYAANVRLTLENPTNFAQLGTPNQALLNIIDDEIPPASVGTLINPIPETSAEFGFALSRVSNNFAVVGAPGQTNNQGIAYLFDLTTQQPTLTFRNPSPSAGNSFFGESVTTILGDNVIIGAPQDNSLAPNSGAVYAFSTTTGTPYLVLNNPTPDVFDLFGYSVAIIGNNIIVGAPNDSTLVPGGGTVYLLDGNTGQLLQTFFNPNPQPNDFFGASVAAVGGDRILIGAPASLTPGGGQQPGEAYIFDSVTGQLLQTFRNPNPGLDNFGYSVAWSGIGRDILIGAPGDDSGGINTGTAFLLDGITGAILQTYKAPKIEDNNQFGQALSLIGNDVLIGSPGYGLANLGGTFRYELRTGNLLQTYLSPVTDNSDTDLNFGASVTSVGNLILVGVPGLDTTLASVGAVYQFV</sequence>
<dbReference type="Gene3D" id="2.130.10.130">
    <property type="entry name" value="Integrin alpha, N-terminal"/>
    <property type="match status" value="1"/>
</dbReference>
<dbReference type="Gene3D" id="2.60.40.2030">
    <property type="match status" value="1"/>
</dbReference>
<dbReference type="InterPro" id="IPR011049">
    <property type="entry name" value="Serralysin-like_metalloprot_C"/>
</dbReference>
<name>A0A1J1LVI3_9CYAN</name>
<gene>
    <name evidence="9" type="ORF">PL921480232</name>
</gene>
<evidence type="ECO:0000313" key="9">
    <source>
        <dbReference type="EMBL" id="CUR36122.1"/>
    </source>
</evidence>
<dbReference type="Pfam" id="PF00353">
    <property type="entry name" value="HemolysinCabind"/>
    <property type="match status" value="6"/>
</dbReference>
<keyword evidence="6" id="KW-0325">Glycoprotein</keyword>
<reference evidence="10" key="1">
    <citation type="submission" date="2015-10" db="EMBL/GenBank/DDBJ databases">
        <authorList>
            <person name="Regsiter A."/>
            <person name="william w."/>
        </authorList>
    </citation>
    <scope>NUCLEOTIDE SEQUENCE [LARGE SCALE GENOMIC DNA]</scope>
</reference>
<dbReference type="PROSITE" id="PS51470">
    <property type="entry name" value="FG_GAP"/>
    <property type="match status" value="3"/>
</dbReference>
<evidence type="ECO:0000256" key="2">
    <source>
        <dbReference type="ARBA" id="ARBA00022525"/>
    </source>
</evidence>
<keyword evidence="5" id="KW-0106">Calcium</keyword>
<dbReference type="InterPro" id="IPR003644">
    <property type="entry name" value="Calx_beta"/>
</dbReference>
<dbReference type="STRING" id="671072.PL921480232"/>
<feature type="region of interest" description="Disordered" evidence="7">
    <location>
        <begin position="160"/>
        <end position="235"/>
    </location>
</feature>
<dbReference type="SMART" id="SM00191">
    <property type="entry name" value="Int_alpha"/>
    <property type="match status" value="5"/>
</dbReference>
<dbReference type="InterPro" id="IPR028994">
    <property type="entry name" value="Integrin_alpha_N"/>
</dbReference>
<feature type="domain" description="Calx-beta" evidence="8">
    <location>
        <begin position="328"/>
        <end position="441"/>
    </location>
</feature>
<dbReference type="AlphaFoldDB" id="A0A1J1LVI3"/>
<dbReference type="GO" id="GO:0005509">
    <property type="term" value="F:calcium ion binding"/>
    <property type="evidence" value="ECO:0007669"/>
    <property type="project" value="InterPro"/>
</dbReference>
<dbReference type="Proteomes" id="UP000184315">
    <property type="component" value="Unassembled WGS sequence"/>
</dbReference>
<dbReference type="InterPro" id="IPR050557">
    <property type="entry name" value="RTX_toxin/Mannuronan_C5-epim"/>
</dbReference>